<feature type="transmembrane region" description="Helical" evidence="8">
    <location>
        <begin position="213"/>
        <end position="236"/>
    </location>
</feature>
<comment type="caution">
    <text evidence="9">The sequence shown here is derived from an EMBL/GenBank/DDBJ whole genome shotgun (WGS) entry which is preliminary data.</text>
</comment>
<accession>A0ABW4JDM9</accession>
<keyword evidence="3" id="KW-0813">Transport</keyword>
<evidence type="ECO:0000313" key="10">
    <source>
        <dbReference type="Proteomes" id="UP001597079"/>
    </source>
</evidence>
<feature type="transmembrane region" description="Helical" evidence="8">
    <location>
        <begin position="335"/>
        <end position="357"/>
    </location>
</feature>
<evidence type="ECO:0000256" key="7">
    <source>
        <dbReference type="ARBA" id="ARBA00023136"/>
    </source>
</evidence>
<evidence type="ECO:0000256" key="1">
    <source>
        <dbReference type="ARBA" id="ARBA00004141"/>
    </source>
</evidence>
<dbReference type="RefSeq" id="WP_377941729.1">
    <property type="nucleotide sequence ID" value="NZ_JBHUCX010000014.1"/>
</dbReference>
<dbReference type="NCBIfam" id="TIGR00912">
    <property type="entry name" value="2A0309"/>
    <property type="match status" value="1"/>
</dbReference>
<evidence type="ECO:0000256" key="5">
    <source>
        <dbReference type="ARBA" id="ARBA00022692"/>
    </source>
</evidence>
<dbReference type="InterPro" id="IPR004761">
    <property type="entry name" value="Spore_GerAB"/>
</dbReference>
<evidence type="ECO:0000313" key="9">
    <source>
        <dbReference type="EMBL" id="MFD1674040.1"/>
    </source>
</evidence>
<feature type="transmembrane region" description="Helical" evidence="8">
    <location>
        <begin position="7"/>
        <end position="30"/>
    </location>
</feature>
<feature type="transmembrane region" description="Helical" evidence="8">
    <location>
        <begin position="36"/>
        <end position="57"/>
    </location>
</feature>
<keyword evidence="4" id="KW-0309">Germination</keyword>
<evidence type="ECO:0000256" key="6">
    <source>
        <dbReference type="ARBA" id="ARBA00022989"/>
    </source>
</evidence>
<name>A0ABW4JDM9_9BACL</name>
<evidence type="ECO:0000256" key="2">
    <source>
        <dbReference type="ARBA" id="ARBA00007998"/>
    </source>
</evidence>
<dbReference type="Gene3D" id="1.20.1740.10">
    <property type="entry name" value="Amino acid/polyamine transporter I"/>
    <property type="match status" value="1"/>
</dbReference>
<comment type="similarity">
    <text evidence="2">Belongs to the amino acid-polyamine-organocation (APC) superfamily. Spore germination protein (SGP) (TC 2.A.3.9) family.</text>
</comment>
<protein>
    <submittedName>
        <fullName evidence="9">Endospore germination permease</fullName>
    </submittedName>
</protein>
<feature type="transmembrane region" description="Helical" evidence="8">
    <location>
        <begin position="143"/>
        <end position="161"/>
    </location>
</feature>
<dbReference type="Proteomes" id="UP001597079">
    <property type="component" value="Unassembled WGS sequence"/>
</dbReference>
<organism evidence="9 10">
    <name type="scientific">Alicyclobacillus fodiniaquatilis</name>
    <dbReference type="NCBI Taxonomy" id="1661150"/>
    <lineage>
        <taxon>Bacteria</taxon>
        <taxon>Bacillati</taxon>
        <taxon>Bacillota</taxon>
        <taxon>Bacilli</taxon>
        <taxon>Bacillales</taxon>
        <taxon>Alicyclobacillaceae</taxon>
        <taxon>Alicyclobacillus</taxon>
    </lineage>
</organism>
<gene>
    <name evidence="9" type="ORF">ACFSB2_04860</name>
</gene>
<reference evidence="10" key="1">
    <citation type="journal article" date="2019" name="Int. J. Syst. Evol. Microbiol.">
        <title>The Global Catalogue of Microorganisms (GCM) 10K type strain sequencing project: providing services to taxonomists for standard genome sequencing and annotation.</title>
        <authorList>
            <consortium name="The Broad Institute Genomics Platform"/>
            <consortium name="The Broad Institute Genome Sequencing Center for Infectious Disease"/>
            <person name="Wu L."/>
            <person name="Ma J."/>
        </authorList>
    </citation>
    <scope>NUCLEOTIDE SEQUENCE [LARGE SCALE GENOMIC DNA]</scope>
    <source>
        <strain evidence="10">CGMCC 1.12286</strain>
    </source>
</reference>
<feature type="transmembrane region" description="Helical" evidence="8">
    <location>
        <begin position="115"/>
        <end position="131"/>
    </location>
</feature>
<feature type="transmembrane region" description="Helical" evidence="8">
    <location>
        <begin position="77"/>
        <end position="95"/>
    </location>
</feature>
<evidence type="ECO:0000256" key="3">
    <source>
        <dbReference type="ARBA" id="ARBA00022448"/>
    </source>
</evidence>
<dbReference type="PANTHER" id="PTHR34975:SF2">
    <property type="entry name" value="SPORE GERMINATION PROTEIN A2"/>
    <property type="match status" value="1"/>
</dbReference>
<evidence type="ECO:0000256" key="8">
    <source>
        <dbReference type="SAM" id="Phobius"/>
    </source>
</evidence>
<feature type="transmembrane region" description="Helical" evidence="8">
    <location>
        <begin position="302"/>
        <end position="320"/>
    </location>
</feature>
<keyword evidence="6 8" id="KW-1133">Transmembrane helix</keyword>
<evidence type="ECO:0000256" key="4">
    <source>
        <dbReference type="ARBA" id="ARBA00022544"/>
    </source>
</evidence>
<keyword evidence="7 8" id="KW-0472">Membrane</keyword>
<feature type="transmembrane region" description="Helical" evidence="8">
    <location>
        <begin position="268"/>
        <end position="290"/>
    </location>
</feature>
<feature type="transmembrane region" description="Helical" evidence="8">
    <location>
        <begin position="181"/>
        <end position="206"/>
    </location>
</feature>
<dbReference type="Pfam" id="PF03845">
    <property type="entry name" value="Spore_permease"/>
    <property type="match status" value="1"/>
</dbReference>
<proteinExistence type="inferred from homology"/>
<dbReference type="PANTHER" id="PTHR34975">
    <property type="entry name" value="SPORE GERMINATION PROTEIN A2"/>
    <property type="match status" value="1"/>
</dbReference>
<dbReference type="EMBL" id="JBHUCX010000014">
    <property type="protein sequence ID" value="MFD1674040.1"/>
    <property type="molecule type" value="Genomic_DNA"/>
</dbReference>
<sequence length="364" mass="41006">MRISSLQLYWLLFTMSLGMILLLTINPAVLYAKQDAWIAIMWPGVFGILIAYISTRLSLRYPGQTIIEYSQSILGKWLGRLITIPYLLTCYSYLAVILREFADFIQITLFEQTPLWVPMSIMVLALMYVTYKGGIEGIARCAEILAVIIILSMIIVSGLSIRDWDYHRLLPLYLHKGVTHIISGGLPATAFFGEPAIMVLTLFSFLKKPKTAVIPVLWACIIVATITVLVAIGVVAEFGSNVPSRMIYPVFMLVQYISILDFIQNTDVLIVIVWIVSIFVKLSIYLFITSYGTTQWLSFPKYWERMIGPVALITFIFAMIPRNTASTGVVFVNFAVHYVVPIVMIGIPILLLIVGLIRKQSVRC</sequence>
<comment type="subcellular location">
    <subcellularLocation>
        <location evidence="1">Membrane</location>
        <topology evidence="1">Multi-pass membrane protein</topology>
    </subcellularLocation>
</comment>
<keyword evidence="5 8" id="KW-0812">Transmembrane</keyword>
<keyword evidence="10" id="KW-1185">Reference proteome</keyword>